<keyword evidence="1" id="KW-1133">Transmembrane helix</keyword>
<evidence type="ECO:0000313" key="2">
    <source>
        <dbReference type="EMBL" id="KAA8894341.1"/>
    </source>
</evidence>
<feature type="transmembrane region" description="Helical" evidence="1">
    <location>
        <begin position="105"/>
        <end position="131"/>
    </location>
</feature>
<organism evidence="2 3">
    <name type="scientific">Sphaerosporella brunnea</name>
    <dbReference type="NCBI Taxonomy" id="1250544"/>
    <lineage>
        <taxon>Eukaryota</taxon>
        <taxon>Fungi</taxon>
        <taxon>Dikarya</taxon>
        <taxon>Ascomycota</taxon>
        <taxon>Pezizomycotina</taxon>
        <taxon>Pezizomycetes</taxon>
        <taxon>Pezizales</taxon>
        <taxon>Pyronemataceae</taxon>
        <taxon>Sphaerosporella</taxon>
    </lineage>
</organism>
<keyword evidence="1" id="KW-0472">Membrane</keyword>
<feature type="transmembrane region" description="Helical" evidence="1">
    <location>
        <begin position="63"/>
        <end position="93"/>
    </location>
</feature>
<sequence>MSTPTYIEITPRTQPRHCIGISNFPFLDRPPPLTNTFQRDQPSPYGMAPANNSSSSPLTSKPLYYWIFIRLRLVLLLSFIYLLAAWFHLLFVYTIRLPKNVPQAGWTLVATSMIGIFYNFLFGCASCHTLGWHRPQAWVLLYFDVFVAVVLARGLMKLGPRPVGFVSCAGEYAAWTIHNGTKLSPEWKPRPGGAHWVDLLNAGNRTMPMSGPNQLCVVLAMGWWLTAFVVAITATLALLYLFLMVRFSPWGYGLLVRLPALYLRRRMIHRRRGPAAPPSSPQRIAAAAAATTTTTATTKPDLAAVLACYPVLEALIPLLHRVELLNLLVVSRDTNAAIHSAAGPQLKHVFAWTCAGYAHTACSLCALRICLREEGRHPWICSQLSGISRHHTCRRVCWRCLAKRQVRAEEPDRTSEPWALAPMSPTCADVFGEGERCARRWKMRQYRVSRRAGCADCRGSMGRSCWWVVGRSGVLCESEVHPHFEEYL</sequence>
<gene>
    <name evidence="2" type="ORF">FN846DRAFT_974486</name>
</gene>
<dbReference type="EMBL" id="VXIS01000347">
    <property type="protein sequence ID" value="KAA8894341.1"/>
    <property type="molecule type" value="Genomic_DNA"/>
</dbReference>
<keyword evidence="1" id="KW-0812">Transmembrane</keyword>
<feature type="transmembrane region" description="Helical" evidence="1">
    <location>
        <begin position="215"/>
        <end position="241"/>
    </location>
</feature>
<comment type="caution">
    <text evidence="2">The sequence shown here is derived from an EMBL/GenBank/DDBJ whole genome shotgun (WGS) entry which is preliminary data.</text>
</comment>
<dbReference type="InParanoid" id="A0A5J5EGG1"/>
<reference evidence="2 3" key="1">
    <citation type="submission" date="2019-09" db="EMBL/GenBank/DDBJ databases">
        <title>Draft genome of the ectomycorrhizal ascomycete Sphaerosporella brunnea.</title>
        <authorList>
            <consortium name="DOE Joint Genome Institute"/>
            <person name="Benucci G.M."/>
            <person name="Marozzi G."/>
            <person name="Antonielli L."/>
            <person name="Sanchez S."/>
            <person name="Marco P."/>
            <person name="Wang X."/>
            <person name="Falini L.B."/>
            <person name="Barry K."/>
            <person name="Haridas S."/>
            <person name="Lipzen A."/>
            <person name="Labutti K."/>
            <person name="Grigoriev I.V."/>
            <person name="Murat C."/>
            <person name="Martin F."/>
            <person name="Albertini E."/>
            <person name="Donnini D."/>
            <person name="Bonito G."/>
        </authorList>
    </citation>
    <scope>NUCLEOTIDE SEQUENCE [LARGE SCALE GENOMIC DNA]</scope>
    <source>
        <strain evidence="2 3">Sb_GMNB300</strain>
    </source>
</reference>
<keyword evidence="3" id="KW-1185">Reference proteome</keyword>
<dbReference type="Proteomes" id="UP000326924">
    <property type="component" value="Unassembled WGS sequence"/>
</dbReference>
<evidence type="ECO:0000256" key="1">
    <source>
        <dbReference type="SAM" id="Phobius"/>
    </source>
</evidence>
<proteinExistence type="predicted"/>
<name>A0A5J5EGG1_9PEZI</name>
<dbReference type="AlphaFoldDB" id="A0A5J5EGG1"/>
<feature type="transmembrane region" description="Helical" evidence="1">
    <location>
        <begin position="137"/>
        <end position="156"/>
    </location>
</feature>
<protein>
    <submittedName>
        <fullName evidence="2">Uncharacterized protein</fullName>
    </submittedName>
</protein>
<accession>A0A5J5EGG1</accession>
<evidence type="ECO:0000313" key="3">
    <source>
        <dbReference type="Proteomes" id="UP000326924"/>
    </source>
</evidence>